<keyword evidence="3" id="KW-1185">Reference proteome</keyword>
<dbReference type="InterPro" id="IPR032710">
    <property type="entry name" value="NTF2-like_dom_sf"/>
</dbReference>
<evidence type="ECO:0000313" key="3">
    <source>
        <dbReference type="Proteomes" id="UP001271274"/>
    </source>
</evidence>
<dbReference type="Proteomes" id="UP001271274">
    <property type="component" value="Unassembled WGS sequence"/>
</dbReference>
<dbReference type="EMBL" id="JARAYU010000006">
    <property type="protein sequence ID" value="MDX3701932.1"/>
    <property type="molecule type" value="Genomic_DNA"/>
</dbReference>
<evidence type="ECO:0000259" key="1">
    <source>
        <dbReference type="Pfam" id="PF12680"/>
    </source>
</evidence>
<sequence>MTTDNKSIARRALAELIETGSVDALEPLLSEDFVHHRPDSTSSTKEEWLAAVQAALSPLAGMRVEVHHLLADGDHVVMHSRRQLPDAGPEIAVVDIWRVDDGLIAEAWEIIEPVAQAAANLVWWEPAAR</sequence>
<dbReference type="RefSeq" id="WP_046705770.1">
    <property type="nucleotide sequence ID" value="NZ_JARAUR010000199.1"/>
</dbReference>
<accession>A0ABU4NH51</accession>
<reference evidence="2 3" key="1">
    <citation type="journal article" date="2023" name="Microb. Genom.">
        <title>Mesoterricola silvestris gen. nov., sp. nov., Mesoterricola sediminis sp. nov., Geothrix oryzae sp. nov., Geothrix edaphica sp. nov., Geothrix rubra sp. nov., and Geothrix limicola sp. nov., six novel members of Acidobacteriota isolated from soils.</title>
        <authorList>
            <person name="Weisberg A.J."/>
            <person name="Pearce E."/>
            <person name="Kramer C.G."/>
            <person name="Chang J.H."/>
            <person name="Clarke C.R."/>
        </authorList>
    </citation>
    <scope>NUCLEOTIDE SEQUENCE [LARGE SCALE GENOMIC DNA]</scope>
    <source>
        <strain evidence="2 3">ID09-01A</strain>
    </source>
</reference>
<comment type="caution">
    <text evidence="2">The sequence shown here is derived from an EMBL/GenBank/DDBJ whole genome shotgun (WGS) entry which is preliminary data.</text>
</comment>
<dbReference type="InterPro" id="IPR037401">
    <property type="entry name" value="SnoaL-like"/>
</dbReference>
<dbReference type="Pfam" id="PF12680">
    <property type="entry name" value="SnoaL_2"/>
    <property type="match status" value="1"/>
</dbReference>
<organism evidence="2 3">
    <name type="scientific">Streptomyces europaeiscabiei</name>
    <dbReference type="NCBI Taxonomy" id="146819"/>
    <lineage>
        <taxon>Bacteria</taxon>
        <taxon>Bacillati</taxon>
        <taxon>Actinomycetota</taxon>
        <taxon>Actinomycetes</taxon>
        <taxon>Kitasatosporales</taxon>
        <taxon>Streptomycetaceae</taxon>
        <taxon>Streptomyces</taxon>
    </lineage>
</organism>
<gene>
    <name evidence="2" type="ORF">PV662_19590</name>
</gene>
<feature type="domain" description="SnoaL-like" evidence="1">
    <location>
        <begin position="11"/>
        <end position="106"/>
    </location>
</feature>
<name>A0ABU4NH51_9ACTN</name>
<evidence type="ECO:0000313" key="2">
    <source>
        <dbReference type="EMBL" id="MDX3701932.1"/>
    </source>
</evidence>
<protein>
    <submittedName>
        <fullName evidence="2">Nuclear transport factor 2 family protein</fullName>
    </submittedName>
</protein>
<dbReference type="SUPFAM" id="SSF54427">
    <property type="entry name" value="NTF2-like"/>
    <property type="match status" value="1"/>
</dbReference>
<proteinExistence type="predicted"/>
<dbReference type="Gene3D" id="3.10.450.50">
    <property type="match status" value="1"/>
</dbReference>